<dbReference type="AlphaFoldDB" id="A0A8J2KRR6"/>
<dbReference type="OrthoDB" id="8066216at2759"/>
<name>A0A8J2KRR6_9HEXA</name>
<comment type="caution">
    <text evidence="2">The sequence shown here is derived from an EMBL/GenBank/DDBJ whole genome shotgun (WGS) entry which is preliminary data.</text>
</comment>
<accession>A0A8J2KRR6</accession>
<dbReference type="EMBL" id="CAJVCH010470515">
    <property type="protein sequence ID" value="CAG7820140.1"/>
    <property type="molecule type" value="Genomic_DNA"/>
</dbReference>
<reference evidence="2" key="1">
    <citation type="submission" date="2021-06" db="EMBL/GenBank/DDBJ databases">
        <authorList>
            <person name="Hodson N. C."/>
            <person name="Mongue J. A."/>
            <person name="Jaron S. K."/>
        </authorList>
    </citation>
    <scope>NUCLEOTIDE SEQUENCE</scope>
</reference>
<dbReference type="Proteomes" id="UP000708208">
    <property type="component" value="Unassembled WGS sequence"/>
</dbReference>
<feature type="compositionally biased region" description="Polar residues" evidence="1">
    <location>
        <begin position="47"/>
        <end position="58"/>
    </location>
</feature>
<organism evidence="2 3">
    <name type="scientific">Allacma fusca</name>
    <dbReference type="NCBI Taxonomy" id="39272"/>
    <lineage>
        <taxon>Eukaryota</taxon>
        <taxon>Metazoa</taxon>
        <taxon>Ecdysozoa</taxon>
        <taxon>Arthropoda</taxon>
        <taxon>Hexapoda</taxon>
        <taxon>Collembola</taxon>
        <taxon>Symphypleona</taxon>
        <taxon>Sminthuridae</taxon>
        <taxon>Allacma</taxon>
    </lineage>
</organism>
<evidence type="ECO:0000256" key="1">
    <source>
        <dbReference type="SAM" id="MobiDB-lite"/>
    </source>
</evidence>
<feature type="region of interest" description="Disordered" evidence="1">
    <location>
        <begin position="25"/>
        <end position="58"/>
    </location>
</feature>
<evidence type="ECO:0000313" key="3">
    <source>
        <dbReference type="Proteomes" id="UP000708208"/>
    </source>
</evidence>
<sequence length="107" mass="11976">SDDMPTVKDLMEFLEKEAWVFLAAGPEKVKQSDSNSKEKTKDKRKNQTSSHHGSTSTACANCSGQHTIEKCDAFLKMTVDERFSCLKNKGATLNVANLRQEYEWGTS</sequence>
<evidence type="ECO:0000313" key="2">
    <source>
        <dbReference type="EMBL" id="CAG7820140.1"/>
    </source>
</evidence>
<feature type="non-terminal residue" evidence="2">
    <location>
        <position position="1"/>
    </location>
</feature>
<keyword evidence="3" id="KW-1185">Reference proteome</keyword>
<gene>
    <name evidence="2" type="ORF">AFUS01_LOCUS30546</name>
</gene>
<feature type="compositionally biased region" description="Basic and acidic residues" evidence="1">
    <location>
        <begin position="27"/>
        <end position="41"/>
    </location>
</feature>
<protein>
    <submittedName>
        <fullName evidence="2">Uncharacterized protein</fullName>
    </submittedName>
</protein>
<proteinExistence type="predicted"/>